<accession>A0A3B6V9N7</accession>
<gene>
    <name evidence="1" type="ordered locus">BHWA1_01695</name>
</gene>
<dbReference type="AlphaFoldDB" id="A0A3B6V9N7"/>
<evidence type="ECO:0000313" key="1">
    <source>
        <dbReference type="EMBL" id="ACN84165.1"/>
    </source>
</evidence>
<reference evidence="1 2" key="1">
    <citation type="journal article" date="2009" name="PLoS ONE">
        <title>Genome sequence of the pathogenic intestinal spirochete Brachyspira hyodysenteriae reveals adaptations to its lifestyle in the porcine large intestine.</title>
        <authorList>
            <person name="Bellgard M.I."/>
            <person name="Wanchanthuek P."/>
            <person name="La T."/>
            <person name="Ryan K."/>
            <person name="Moolhuijzen P."/>
            <person name="Albertyn Z."/>
            <person name="Shaban B."/>
            <person name="Motro Y."/>
            <person name="Dunn D.S."/>
            <person name="Schibeci D."/>
            <person name="Hunter A."/>
            <person name="Barrero R."/>
            <person name="Phillips N.D."/>
            <person name="Hampson D.J."/>
        </authorList>
    </citation>
    <scope>NUCLEOTIDE SEQUENCE [LARGE SCALE GENOMIC DNA]</scope>
    <source>
        <strain evidence="2">ATCC 49526 / WA1</strain>
    </source>
</reference>
<dbReference type="KEGG" id="bhy:BHWA1_01695"/>
<sequence>MKNNKLFLKIYLFLLILCSLSLIVLSVLGNKNRIGYLGEFIFDEYQINNTLKLNGLLNIRDNFIIDGILDKKSIKNFIFTNDSITNYSYDFRIKYYDKVFRNSDIYGVYLDTNKIFQEHNFIKKIKMQKNGSPYGELISDKIINGEKIDNISYTLKVRNVITVTIIIMILMYLYLTFYKKLIIFYNFFINYKYFKLIFTLFSSIIILLIVSNLLLINYKFKSRLSYYDLVMKNNFDSIYKVKIDNYTDSNLFNINLKSISIIDYEDKSSFSIEDEELILRLENNIDIKTVSNSTVEYSIDINDILKNIVNIILYFYLIFICLILSKNNFIQKYYKYIFILIFSFISFPTISNILVANGLDPSWMYFINAADKLGFKFGKDIVFTYGFLGYLISPINLDNNLIISFIFKIIIYIIFILAIYKLIEKYDNLNIMFLIMPFLYYFSLGIFYSLFDYYISFLIAILLIIDSKSNYKYIPYIIAGILMAIAFFIKVSSGLLNVSMLIIYLVYVIIYRDKKSIINYSVILLFSLILIPVIYLIYNRNILDFYNYFKSSIEISSGYIYSMSVESKKWYNILIGYIFAIIYVYLIIYYFRKKDQKWLYMSLCGILFYLNFKHAFVRHDWIFAPPFLFISSILVLSTINEKTKLKLFIVIMIFAVSIINNVNIVNIFNFLFTGKYDSIAYSINKLNDNKQYESDRLIKLPNEMLSEISTNTVTIYPIEVSYVCNNNLNFKPMPIFQSYSIYTPYLDKLNSDFFDNENSPEYIIFEWGTIDRRLTLTDTPLTYQKIYNNYDVYDIYDGIYMLLKKREIKLNNNLQSNYTQKINIYEDKINIENITNDNIYLILKADMKLNIFGKIAKLVYQIPPISAEIETYSGKKYSFRILLPMLKNGMIINKLPTSLYEFESIFNNKMEDSVKTIRFYGNGLKLYKKKIYIDIDIVEIK</sequence>
<name>A0A3B6V9N7_BRAHW</name>
<dbReference type="EMBL" id="CP001357">
    <property type="protein sequence ID" value="ACN84165.1"/>
    <property type="molecule type" value="Genomic_DNA"/>
</dbReference>
<organism evidence="1 2">
    <name type="scientific">Brachyspira hyodysenteriae (strain ATCC 49526 / WA1)</name>
    <dbReference type="NCBI Taxonomy" id="565034"/>
    <lineage>
        <taxon>Bacteria</taxon>
        <taxon>Pseudomonadati</taxon>
        <taxon>Spirochaetota</taxon>
        <taxon>Spirochaetia</taxon>
        <taxon>Brachyspirales</taxon>
        <taxon>Brachyspiraceae</taxon>
        <taxon>Brachyspira</taxon>
    </lineage>
</organism>
<dbReference type="Proteomes" id="UP000001803">
    <property type="component" value="Chromosome"/>
</dbReference>
<proteinExistence type="predicted"/>
<keyword evidence="2" id="KW-1185">Reference proteome</keyword>
<protein>
    <submittedName>
        <fullName evidence="1">Uncharacterized protein</fullName>
    </submittedName>
</protein>
<evidence type="ECO:0000313" key="2">
    <source>
        <dbReference type="Proteomes" id="UP000001803"/>
    </source>
</evidence>
<dbReference type="RefSeq" id="WP_012671206.1">
    <property type="nucleotide sequence ID" value="NC_012225.1"/>
</dbReference>
<dbReference type="STRING" id="565034.BHWA1_01695"/>